<feature type="compositionally biased region" description="Basic and acidic residues" evidence="1">
    <location>
        <begin position="1966"/>
        <end position="1986"/>
    </location>
</feature>
<evidence type="ECO:0000256" key="1">
    <source>
        <dbReference type="SAM" id="MobiDB-lite"/>
    </source>
</evidence>
<evidence type="ECO:0000313" key="4">
    <source>
        <dbReference type="WBParaSite" id="ASIM_0001346501-mRNA-1"/>
    </source>
</evidence>
<dbReference type="WBParaSite" id="ASIM_0001346501-mRNA-1">
    <property type="protein sequence ID" value="ASIM_0001346501-mRNA-1"/>
    <property type="gene ID" value="ASIM_0001346501"/>
</dbReference>
<protein>
    <submittedName>
        <fullName evidence="4">SH2 domain-containing protein</fullName>
    </submittedName>
</protein>
<dbReference type="OrthoDB" id="5877729at2759"/>
<evidence type="ECO:0000313" key="3">
    <source>
        <dbReference type="Proteomes" id="UP000267096"/>
    </source>
</evidence>
<feature type="region of interest" description="Disordered" evidence="1">
    <location>
        <begin position="856"/>
        <end position="878"/>
    </location>
</feature>
<name>A0A0M3JYE8_ANISI</name>
<reference evidence="2 3" key="2">
    <citation type="submission" date="2018-11" db="EMBL/GenBank/DDBJ databases">
        <authorList>
            <consortium name="Pathogen Informatics"/>
        </authorList>
    </citation>
    <scope>NUCLEOTIDE SEQUENCE [LARGE SCALE GENOMIC DNA]</scope>
</reference>
<feature type="region of interest" description="Disordered" evidence="1">
    <location>
        <begin position="747"/>
        <end position="772"/>
    </location>
</feature>
<feature type="region of interest" description="Disordered" evidence="1">
    <location>
        <begin position="697"/>
        <end position="731"/>
    </location>
</feature>
<gene>
    <name evidence="2" type="ORF">ASIM_LOCUS12893</name>
</gene>
<feature type="compositionally biased region" description="Polar residues" evidence="1">
    <location>
        <begin position="1864"/>
        <end position="1875"/>
    </location>
</feature>
<keyword evidence="3" id="KW-1185">Reference proteome</keyword>
<feature type="region of interest" description="Disordered" evidence="1">
    <location>
        <begin position="1463"/>
        <end position="1524"/>
    </location>
</feature>
<feature type="compositionally biased region" description="Polar residues" evidence="1">
    <location>
        <begin position="709"/>
        <end position="719"/>
    </location>
</feature>
<feature type="compositionally biased region" description="Basic and acidic residues" evidence="1">
    <location>
        <begin position="747"/>
        <end position="769"/>
    </location>
</feature>
<organism evidence="4">
    <name type="scientific">Anisakis simplex</name>
    <name type="common">Herring worm</name>
    <dbReference type="NCBI Taxonomy" id="6269"/>
    <lineage>
        <taxon>Eukaryota</taxon>
        <taxon>Metazoa</taxon>
        <taxon>Ecdysozoa</taxon>
        <taxon>Nematoda</taxon>
        <taxon>Chromadorea</taxon>
        <taxon>Rhabditida</taxon>
        <taxon>Spirurina</taxon>
        <taxon>Ascaridomorpha</taxon>
        <taxon>Ascaridoidea</taxon>
        <taxon>Anisakidae</taxon>
        <taxon>Anisakis</taxon>
        <taxon>Anisakis simplex complex</taxon>
    </lineage>
</organism>
<feature type="region of interest" description="Disordered" evidence="1">
    <location>
        <begin position="1882"/>
        <end position="1901"/>
    </location>
</feature>
<accession>A0A0M3JYE8</accession>
<sequence>MNRNGRILCLLEVRFDDIAGTKWLSHSLSSDLKSGNFSRVELNFKGEIDSRGDVDDVSRNEAEDTSSEDRIMNAREDKKTFDESPRQNMHPESLYEGVTVQEENSGGYLRDSTQDNCTDAGRSITGVPSGPLATLSDSLLNRRRSRYEESANHTDVCAGYSPFGDFNYRQRNELIEDANMFKYRIEHSDHFFDKEYSITTTVSYTDQMFRKFPKYMRMSHSMGKDSKPLFWKTFDTDGDFLGISPLLRSKVQLSRTCSVNVVYTDKNLYACQSRDKKTQSTVSNDGQNQDTGESHYHSPVGRSDYQTGNVGTDRSTKENRTYDEANENSRSDASGTSGMTRYERVLQKTTSFNSIQRISALQKSSDRHSPTNVERITIPADIRRMRPDRLSRSRSPRRLNAFERCERRSIQGDGTLLCDADCLLRINFFAERLTEQIAELAVIDLTLKFKLESNPRALYFSELDGDDVALPPMTPSESGEERTDDGGASFSVVADDQDVSPKPLGWFSIFGGMSRRLSRDDRPRSALPFVLSVSRRPSSESSRKSSAEFMDLLRRASGTSSTPHSDNDFKLPDHAFVGLSGEEKEHVVRVMAASRKTASSQSTPSASRRDSISLHLPDLEDLHLYERQHIQDVIEKAEKRAPPFVIKVTNAIDTIKESSVDSVDVPVTGTSLKIDLPATADASEVGNVMKSVSEEIDDNGIRVDPVSCENPSDSSIMETSSDHPSRSVSKDFKTCSKERELEKISSQIEHKSLENEGVHPETEIDRKQQETSISSLLSEGAYNIDYSQLTPLYEMEDSGAHEEKSEKTSATAMYNDQEMTAEELEHIQRMAEIAASMDAELTFPATPRGPIMKRESVSHLPEKQHELRSSELSIEKEEHSGKMPQLAMDLDAELPLSIETIPNYPASEGPTHDVGSAFTEDSLQLLSSVHSEEKPVRSLDETDIATDDNSSVMFTAEELEHFKRMAECAANMDQEAPLPSEPYGRVHKSDITLPLMGDVQQPRNENVLSSVENVTNVDIIKRDSLNGENSGENIQEGGTQLTAEELAHIAYVNSLAEAESEYSQPIREMPRSPISAHDEQQLSADELEHIRAIERMAQAEENPSGAFPYEIAHDPAQQVQQPSAKDKYESSTTMNVDHTMRIPSAEAISGKVSSLSRVGFGKLKGAMNVVAKAAAETLPIVDDQDDDDVYYVADEIDEKWSDRLEETPFDDHHQPFDASHRQRMLEAGLTDHEIDQIAEIEAKAMRELPGEQTERNSESSTSEEILVQEIGTDNGITEEEMEHIRKIEEMANTMETAEMNAQPKSTSIFSSISSVSKTIGLPQLNLADLKESVSKPLSGVRQFGESLKTDIQEEREENKKNKSFSVVSVQLTDEELEHIARIQRMAEAEEEAVSQMKSTSSVQRKSDSTLPTTTSVAQHNSISHDDTYGEGVEQSTVIKLSPESIDAEQADPASQPYQSGLLDEVESEEHNAESASSEETSGPSEATSDEDVEYGVGIDQQMRQSSQEERLDEIEVKQPKDTDQAMQITATGEQLTAEELEHIRRVQEMADAIDVNVTEKPSVRPFGMDIAQQISQKTSSFAGFGFGKIKNAMNQAVQKGSKDVSFSGQREDMAEPVRQSTTDQTSKHKEGLTDDELKHIQEVARRAEMDTILRNAADPPHTLQAESQSAPVVEQVGMITDLSSTTFVQNDRLPSIAFAEAKTAMNAVGESNQLTAEEMEHIKRINEMAQINEQLSTGIIELSSQTQEIQQQEAVVKANVEELSAEELEHIQRIAELAENDLLTTAVADAADVQSKGADEKPEVPLTDEELAHIRKIAELAEQDGIVQPNWEHQYDDERVPPAYESPNEYQDVTDDSSEEHSAYSVSNSSGTVCSLATPKEATDIHSDTAEEQRKDSFDLNEREDIISRYADADSSTDAHEQADLYAVTDAIAASREQGLEDDDMQKSEKHLPGEGEPLFVAGAAEGREHSSEDQPEKCEHVDRSRSHAPRTISLDTGSIAFDRKLDEQRSAVTVVRSESLDADRNKTDRLKSLRRTGSRIGEFRIKSVKELSLAEDVSEWYEEQLNSLRNSICDDESLKETGLFFVCWIILLFDEFTAQYVCSSARNPQVRGKNNVLL</sequence>
<feature type="compositionally biased region" description="Polar residues" evidence="1">
    <location>
        <begin position="279"/>
        <end position="291"/>
    </location>
</feature>
<feature type="region of interest" description="Disordered" evidence="1">
    <location>
        <begin position="593"/>
        <end position="612"/>
    </location>
</feature>
<evidence type="ECO:0000313" key="2">
    <source>
        <dbReference type="EMBL" id="VDK48388.1"/>
    </source>
</evidence>
<reference evidence="4" key="1">
    <citation type="submission" date="2016-03" db="UniProtKB">
        <authorList>
            <consortium name="WormBaseParasite"/>
        </authorList>
    </citation>
    <scope>IDENTIFICATION</scope>
</reference>
<feature type="compositionally biased region" description="Polar residues" evidence="1">
    <location>
        <begin position="304"/>
        <end position="313"/>
    </location>
</feature>
<feature type="region of interest" description="Disordered" evidence="1">
    <location>
        <begin position="50"/>
        <end position="73"/>
    </location>
</feature>
<feature type="region of interest" description="Disordered" evidence="1">
    <location>
        <begin position="274"/>
        <end position="339"/>
    </location>
</feature>
<feature type="compositionally biased region" description="Polar residues" evidence="1">
    <location>
        <begin position="596"/>
        <end position="606"/>
    </location>
</feature>
<feature type="region of interest" description="Disordered" evidence="1">
    <location>
        <begin position="1966"/>
        <end position="1989"/>
    </location>
</feature>
<feature type="compositionally biased region" description="Polar residues" evidence="1">
    <location>
        <begin position="1395"/>
        <end position="1421"/>
    </location>
</feature>
<feature type="compositionally biased region" description="Basic and acidic residues" evidence="1">
    <location>
        <begin position="1506"/>
        <end position="1523"/>
    </location>
</feature>
<dbReference type="EMBL" id="UYRR01031271">
    <property type="protein sequence ID" value="VDK48388.1"/>
    <property type="molecule type" value="Genomic_DNA"/>
</dbReference>
<proteinExistence type="predicted"/>
<feature type="region of interest" description="Disordered" evidence="1">
    <location>
        <begin position="469"/>
        <end position="496"/>
    </location>
</feature>
<dbReference type="Proteomes" id="UP000267096">
    <property type="component" value="Unassembled WGS sequence"/>
</dbReference>
<feature type="region of interest" description="Disordered" evidence="1">
    <location>
        <begin position="1825"/>
        <end position="1875"/>
    </location>
</feature>
<feature type="region of interest" description="Disordered" evidence="1">
    <location>
        <begin position="1600"/>
        <end position="1632"/>
    </location>
</feature>
<feature type="region of interest" description="Disordered" evidence="1">
    <location>
        <begin position="1390"/>
        <end position="1434"/>
    </location>
</feature>
<feature type="compositionally biased region" description="Basic and acidic residues" evidence="1">
    <location>
        <begin position="720"/>
        <end position="731"/>
    </location>
</feature>
<feature type="compositionally biased region" description="Low complexity" evidence="1">
    <location>
        <begin position="1473"/>
        <end position="1486"/>
    </location>
</feature>
<feature type="compositionally biased region" description="Basic and acidic residues" evidence="1">
    <location>
        <begin position="314"/>
        <end position="330"/>
    </location>
</feature>